<accession>A0ABD4QQJ4</accession>
<dbReference type="GO" id="GO:0004519">
    <property type="term" value="F:endonuclease activity"/>
    <property type="evidence" value="ECO:0007669"/>
    <property type="project" value="UniProtKB-KW"/>
</dbReference>
<dbReference type="Gene3D" id="1.10.30.50">
    <property type="match status" value="1"/>
</dbReference>
<dbReference type="SMART" id="SM00507">
    <property type="entry name" value="HNHc"/>
    <property type="match status" value="1"/>
</dbReference>
<feature type="domain" description="HNH nuclease" evidence="1">
    <location>
        <begin position="18"/>
        <end position="74"/>
    </location>
</feature>
<evidence type="ECO:0000259" key="1">
    <source>
        <dbReference type="SMART" id="SM00507"/>
    </source>
</evidence>
<comment type="caution">
    <text evidence="2">The sequence shown here is derived from an EMBL/GenBank/DDBJ whole genome shotgun (WGS) entry which is preliminary data.</text>
</comment>
<dbReference type="Proteomes" id="UP000078309">
    <property type="component" value="Unassembled WGS sequence"/>
</dbReference>
<dbReference type="Pfam" id="PF01844">
    <property type="entry name" value="HNH"/>
    <property type="match status" value="1"/>
</dbReference>
<keyword evidence="2" id="KW-0540">Nuclease</keyword>
<proteinExistence type="predicted"/>
<dbReference type="InterPro" id="IPR003615">
    <property type="entry name" value="HNH_nuc"/>
</dbReference>
<keyword evidence="2" id="KW-0255">Endonuclease</keyword>
<keyword evidence="2" id="KW-0378">Hydrolase</keyword>
<gene>
    <name evidence="2" type="ORF">PL14_01990</name>
</gene>
<dbReference type="EMBL" id="JAHGUI010000008">
    <property type="protein sequence ID" value="MBT2917451.1"/>
    <property type="molecule type" value="Genomic_DNA"/>
</dbReference>
<sequence>MSSIYDELIATGQWGDREIRLGIEFDFKCAYCKKDMLKSVENYKEWQTDHIVPYSKSGDDSYDNCVLSCRTCNFIKGTWNPLSILNGEPVSRDKLIQLSQNYVLEKRECIESQIHEYRRITQKHS</sequence>
<dbReference type="InterPro" id="IPR002711">
    <property type="entry name" value="HNH"/>
</dbReference>
<protein>
    <submittedName>
        <fullName evidence="2">HNH endonuclease</fullName>
    </submittedName>
</protein>
<dbReference type="RefSeq" id="WP_064626924.1">
    <property type="nucleotide sequence ID" value="NZ_CP022100.1"/>
</dbReference>
<evidence type="ECO:0000313" key="2">
    <source>
        <dbReference type="EMBL" id="MBT2917451.1"/>
    </source>
</evidence>
<reference evidence="2 3" key="1">
    <citation type="journal article" date="2017" name="J. Fish Dis.">
        <title>Comparative assessment of Vibrio virulence in marine fish larvae.</title>
        <authorList>
            <person name="Ronneseth A."/>
            <person name="Castillo D."/>
            <person name="D'Alvise P."/>
            <person name="Tonnesen O."/>
            <person name="Haugland G."/>
            <person name="Grotkjaer T."/>
            <person name="Engell-Sorensen K."/>
            <person name="Norremark L."/>
            <person name="Bergh O."/>
            <person name="Wergeland H.I."/>
            <person name="Gram L."/>
        </authorList>
    </citation>
    <scope>NUCLEOTIDE SEQUENCE [LARGE SCALE GENOMIC DNA]</scope>
    <source>
        <strain evidence="2 3">90-11-286</strain>
    </source>
</reference>
<dbReference type="AlphaFoldDB" id="A0ABD4QQJ4"/>
<organism evidence="2 3">
    <name type="scientific">Vibrio anguillarum</name>
    <name type="common">Listonella anguillarum</name>
    <dbReference type="NCBI Taxonomy" id="55601"/>
    <lineage>
        <taxon>Bacteria</taxon>
        <taxon>Pseudomonadati</taxon>
        <taxon>Pseudomonadota</taxon>
        <taxon>Gammaproteobacteria</taxon>
        <taxon>Vibrionales</taxon>
        <taxon>Vibrionaceae</taxon>
        <taxon>Vibrio</taxon>
    </lineage>
</organism>
<dbReference type="CDD" id="cd00085">
    <property type="entry name" value="HNHc"/>
    <property type="match status" value="1"/>
</dbReference>
<evidence type="ECO:0000313" key="3">
    <source>
        <dbReference type="Proteomes" id="UP000078309"/>
    </source>
</evidence>
<name>A0ABD4QQJ4_VIBAN</name>